<dbReference type="Proteomes" id="UP000249218">
    <property type="component" value="Unassembled WGS sequence"/>
</dbReference>
<gene>
    <name evidence="2" type="primary">HaOG204328</name>
    <name evidence="2" type="ORF">B5X24_HaOG204328</name>
</gene>
<protein>
    <submittedName>
        <fullName evidence="2">Uncharacterized protein</fullName>
    </submittedName>
</protein>
<name>A0A2W1BU22_HELAM</name>
<sequence>MSCDAILSWNLLLLRRASDSFSKIIHYSVCSQQVSSKKYFCSNCYSNLPVKSVETEKSCKPACLGPRHICVTCDIPKALVLVDTSRKDPFDINLQRSLLYKIVNMKKMFSLYWSAAIRKVTMCTKVPPEHTQIGVNKFDGIDMTPVRPKRKENPSPLEIPEPSVPGENLPGFPIPGIPDVAIPIVPELPVPDMPEIPAPTPQVPGKPKPKLKPLPGHPVPTLQDTLRERWPLPFIRDLIRQRFPIPAFQDSPVTLISPFIQSPLERNKIVQNIMRSNIRYLSTPNQNSNGKLEISKGLIIPPMVQDLLKRDKIYVPKDEIICTLSKLSPAEIQATYDLIKRHKQKVKDTQEIPNDFIFGMTYEQFQQLLTFVAISKKQENPSQLLGNKLYIPSQLFINNAKFLVPVKKQEYFKGIFTGQIQVKDRKYFKRF</sequence>
<reference evidence="2 3" key="1">
    <citation type="journal article" date="2017" name="BMC Biol.">
        <title>Genomic innovations, transcriptional plasticity and gene loss underlying the evolution and divergence of two highly polyphagous and invasive Helicoverpa pest species.</title>
        <authorList>
            <person name="Pearce S.L."/>
            <person name="Clarke D.F."/>
            <person name="East P.D."/>
            <person name="Elfekih S."/>
            <person name="Gordon K.H."/>
            <person name="Jermiin L.S."/>
            <person name="McGaughran A."/>
            <person name="Oakeshott J.G."/>
            <person name="Papanikolaou A."/>
            <person name="Perera O.P."/>
            <person name="Rane R.V."/>
            <person name="Richards S."/>
            <person name="Tay W.T."/>
            <person name="Walsh T.K."/>
            <person name="Anderson A."/>
            <person name="Anderson C.J."/>
            <person name="Asgari S."/>
            <person name="Board P.G."/>
            <person name="Bretschneider A."/>
            <person name="Campbell P.M."/>
            <person name="Chertemps T."/>
            <person name="Christeller J.T."/>
            <person name="Coppin C.W."/>
            <person name="Downes S.J."/>
            <person name="Duan G."/>
            <person name="Farnsworth C.A."/>
            <person name="Good R.T."/>
            <person name="Han L.B."/>
            <person name="Han Y.C."/>
            <person name="Hatje K."/>
            <person name="Horne I."/>
            <person name="Huang Y.P."/>
            <person name="Hughes D.S."/>
            <person name="Jacquin-Joly E."/>
            <person name="James W."/>
            <person name="Jhangiani S."/>
            <person name="Kollmar M."/>
            <person name="Kuwar S.S."/>
            <person name="Li S."/>
            <person name="Liu N.Y."/>
            <person name="Maibeche M.T."/>
            <person name="Miller J.R."/>
            <person name="Montagne N."/>
            <person name="Perry T."/>
            <person name="Qu J."/>
            <person name="Song S.V."/>
            <person name="Sutton G.G."/>
            <person name="Vogel H."/>
            <person name="Walenz B.P."/>
            <person name="Xu W."/>
            <person name="Zhang H.J."/>
            <person name="Zou Z."/>
            <person name="Batterham P."/>
            <person name="Edwards O.R."/>
            <person name="Feyereisen R."/>
            <person name="Gibbs R.A."/>
            <person name="Heckel D.G."/>
            <person name="McGrath A."/>
            <person name="Robin C."/>
            <person name="Scherer S.E."/>
            <person name="Worley K.C."/>
            <person name="Wu Y.D."/>
        </authorList>
    </citation>
    <scope>NUCLEOTIDE SEQUENCE [LARGE SCALE GENOMIC DNA]</scope>
    <source>
        <strain evidence="2">Harm_GR_Male_#8</strain>
        <tissue evidence="2">Whole organism</tissue>
    </source>
</reference>
<dbReference type="OrthoDB" id="10027872at2759"/>
<feature type="region of interest" description="Disordered" evidence="1">
    <location>
        <begin position="200"/>
        <end position="222"/>
    </location>
</feature>
<dbReference type="AlphaFoldDB" id="A0A2W1BU22"/>
<accession>A0A2W1BU22</accession>
<evidence type="ECO:0000313" key="3">
    <source>
        <dbReference type="Proteomes" id="UP000249218"/>
    </source>
</evidence>
<evidence type="ECO:0000256" key="1">
    <source>
        <dbReference type="SAM" id="MobiDB-lite"/>
    </source>
</evidence>
<keyword evidence="3" id="KW-1185">Reference proteome</keyword>
<feature type="region of interest" description="Disordered" evidence="1">
    <location>
        <begin position="139"/>
        <end position="164"/>
    </location>
</feature>
<dbReference type="EMBL" id="KZ149949">
    <property type="protein sequence ID" value="PZC76697.1"/>
    <property type="molecule type" value="Genomic_DNA"/>
</dbReference>
<proteinExistence type="predicted"/>
<evidence type="ECO:0000313" key="2">
    <source>
        <dbReference type="EMBL" id="PZC76697.1"/>
    </source>
</evidence>
<organism evidence="2 3">
    <name type="scientific">Helicoverpa armigera</name>
    <name type="common">Cotton bollworm</name>
    <name type="synonym">Heliothis armigera</name>
    <dbReference type="NCBI Taxonomy" id="29058"/>
    <lineage>
        <taxon>Eukaryota</taxon>
        <taxon>Metazoa</taxon>
        <taxon>Ecdysozoa</taxon>
        <taxon>Arthropoda</taxon>
        <taxon>Hexapoda</taxon>
        <taxon>Insecta</taxon>
        <taxon>Pterygota</taxon>
        <taxon>Neoptera</taxon>
        <taxon>Endopterygota</taxon>
        <taxon>Lepidoptera</taxon>
        <taxon>Glossata</taxon>
        <taxon>Ditrysia</taxon>
        <taxon>Noctuoidea</taxon>
        <taxon>Noctuidae</taxon>
        <taxon>Heliothinae</taxon>
        <taxon>Helicoverpa</taxon>
    </lineage>
</organism>